<evidence type="ECO:0000256" key="1">
    <source>
        <dbReference type="SAM" id="MobiDB-lite"/>
    </source>
</evidence>
<dbReference type="EMBL" id="JABKKF010000005">
    <property type="protein sequence ID" value="NPD92081.1"/>
    <property type="molecule type" value="Genomic_DNA"/>
</dbReference>
<reference evidence="2 3" key="1">
    <citation type="submission" date="2020-05" db="EMBL/GenBank/DDBJ databases">
        <title>Distinct polysaccharide utilization as determinants for interspecies competition between intestinal Prevotella spp.</title>
        <authorList>
            <person name="Galvez E.J.C."/>
            <person name="Iljazovic A."/>
            <person name="Strowig T."/>
        </authorList>
    </citation>
    <scope>NUCLEOTIDE SEQUENCE [LARGE SCALE GENOMIC DNA]</scope>
    <source>
        <strain evidence="2 3">PMUR</strain>
    </source>
</reference>
<keyword evidence="3" id="KW-1185">Reference proteome</keyword>
<sequence length="607" mass="66677">MDGIKHSRQFAEIERLVSDYFQCHLAPVMSKTQAYLTKKQGEEMKEYSTSLGGILSMMASSAQPMSDPYHVLKVTGEWNSKKTEDYIEMCKDKISKAADIQQDLAYLAGKWRDSVVQEVGRERYDALSEQLGGDLAYAYMDYRVEQLMIDKLVKERMPKSSADYIIRKAAQSSLLGLSQTLSRSPLAEEIEARGEAAYRPSKLEKGAGHVLGASADAVMMGGVGSWASLAKFIGADVAISAVASRFEPKKPETLSVEQCISKGVFGSRQNVFDGFRKEAATIQTGKSELITATNEQLKKKIPVLNFDFSGWMHSWNNNPFGINGFSEFKISGFNEKEHGKDAPRYKNVPLVVAPGQEEAYLNDLAKKKSTSAKTKPEQTQPEAEHREKVETEEPQPVISPEKNIPGEQMEQANTNGWSGLFGMLGLNGMGDITGNLGYVMAMLPDILLGAFTGKTQSLRFGDNLLPIASIVAGIFVRNPLLKMLLVGLGGANLLNKAGHEVLQGRAKGKLNEDAGHDMQYRRYADEPLNPRIVNPILQGSTLITTIDRVPCTIQLTPTVADAYRAGALPLNTLANAVLAKSDQLRRIASQNYDDGQQETIVRTRGIQ</sequence>
<accession>A0ABX2AQ73</accession>
<name>A0ABX2AQ73_9BACT</name>
<protein>
    <submittedName>
        <fullName evidence="2">Uncharacterized protein</fullName>
    </submittedName>
</protein>
<feature type="compositionally biased region" description="Basic and acidic residues" evidence="1">
    <location>
        <begin position="382"/>
        <end position="391"/>
    </location>
</feature>
<dbReference type="Proteomes" id="UP000714420">
    <property type="component" value="Unassembled WGS sequence"/>
</dbReference>
<gene>
    <name evidence="2" type="ORF">HPS56_06890</name>
</gene>
<organism evidence="2 3">
    <name type="scientific">Xylanibacter muris</name>
    <dbReference type="NCBI Taxonomy" id="2736290"/>
    <lineage>
        <taxon>Bacteria</taxon>
        <taxon>Pseudomonadati</taxon>
        <taxon>Bacteroidota</taxon>
        <taxon>Bacteroidia</taxon>
        <taxon>Bacteroidales</taxon>
        <taxon>Prevotellaceae</taxon>
        <taxon>Xylanibacter</taxon>
    </lineage>
</organism>
<proteinExistence type="predicted"/>
<evidence type="ECO:0000313" key="3">
    <source>
        <dbReference type="Proteomes" id="UP000714420"/>
    </source>
</evidence>
<feature type="region of interest" description="Disordered" evidence="1">
    <location>
        <begin position="367"/>
        <end position="403"/>
    </location>
</feature>
<evidence type="ECO:0000313" key="2">
    <source>
        <dbReference type="EMBL" id="NPD92081.1"/>
    </source>
</evidence>
<comment type="caution">
    <text evidence="2">The sequence shown here is derived from an EMBL/GenBank/DDBJ whole genome shotgun (WGS) entry which is preliminary data.</text>
</comment>